<evidence type="ECO:0000256" key="1">
    <source>
        <dbReference type="ARBA" id="ARBA00004196"/>
    </source>
</evidence>
<organism evidence="7 8">
    <name type="scientific">Muricomes intestini</name>
    <dbReference type="NCBI Taxonomy" id="1796634"/>
    <lineage>
        <taxon>Bacteria</taxon>
        <taxon>Bacillati</taxon>
        <taxon>Bacillota</taxon>
        <taxon>Clostridia</taxon>
        <taxon>Lachnospirales</taxon>
        <taxon>Lachnospiraceae</taxon>
        <taxon>Muricomes</taxon>
    </lineage>
</organism>
<dbReference type="Pfam" id="PF13407">
    <property type="entry name" value="Peripla_BP_4"/>
    <property type="match status" value="1"/>
</dbReference>
<feature type="compositionally biased region" description="Polar residues" evidence="4">
    <location>
        <begin position="27"/>
        <end position="36"/>
    </location>
</feature>
<evidence type="ECO:0000256" key="3">
    <source>
        <dbReference type="ARBA" id="ARBA00022729"/>
    </source>
</evidence>
<evidence type="ECO:0000313" key="7">
    <source>
        <dbReference type="EMBL" id="TCS81207.1"/>
    </source>
</evidence>
<comment type="subcellular location">
    <subcellularLocation>
        <location evidence="1">Cell envelope</location>
    </subcellularLocation>
</comment>
<comment type="caution">
    <text evidence="7">The sequence shown here is derived from an EMBL/GenBank/DDBJ whole genome shotgun (WGS) entry which is preliminary data.</text>
</comment>
<evidence type="ECO:0000256" key="2">
    <source>
        <dbReference type="ARBA" id="ARBA00007639"/>
    </source>
</evidence>
<dbReference type="PROSITE" id="PS51257">
    <property type="entry name" value="PROKAR_LIPOPROTEIN"/>
    <property type="match status" value="1"/>
</dbReference>
<dbReference type="GO" id="GO:0030246">
    <property type="term" value="F:carbohydrate binding"/>
    <property type="evidence" value="ECO:0007669"/>
    <property type="project" value="UniProtKB-ARBA"/>
</dbReference>
<reference evidence="7 8" key="1">
    <citation type="submission" date="2019-03" db="EMBL/GenBank/DDBJ databases">
        <title>Genomic Encyclopedia of Type Strains, Phase IV (KMG-IV): sequencing the most valuable type-strain genomes for metagenomic binning, comparative biology and taxonomic classification.</title>
        <authorList>
            <person name="Goeker M."/>
        </authorList>
    </citation>
    <scope>NUCLEOTIDE SEQUENCE [LARGE SCALE GENOMIC DNA]</scope>
    <source>
        <strain evidence="7 8">DSM 29489</strain>
    </source>
</reference>
<dbReference type="GO" id="GO:0030313">
    <property type="term" value="C:cell envelope"/>
    <property type="evidence" value="ECO:0007669"/>
    <property type="project" value="UniProtKB-SubCell"/>
</dbReference>
<dbReference type="SUPFAM" id="SSF53822">
    <property type="entry name" value="Periplasmic binding protein-like I"/>
    <property type="match status" value="1"/>
</dbReference>
<dbReference type="CDD" id="cd01536">
    <property type="entry name" value="PBP1_ABC_sugar_binding-like"/>
    <property type="match status" value="1"/>
</dbReference>
<keyword evidence="3 5" id="KW-0732">Signal</keyword>
<feature type="signal peptide" evidence="5">
    <location>
        <begin position="1"/>
        <end position="23"/>
    </location>
</feature>
<evidence type="ECO:0000313" key="8">
    <source>
        <dbReference type="Proteomes" id="UP000295726"/>
    </source>
</evidence>
<evidence type="ECO:0000259" key="6">
    <source>
        <dbReference type="Pfam" id="PF13407"/>
    </source>
</evidence>
<dbReference type="InterPro" id="IPR025997">
    <property type="entry name" value="SBP_2_dom"/>
</dbReference>
<feature type="region of interest" description="Disordered" evidence="4">
    <location>
        <begin position="27"/>
        <end position="63"/>
    </location>
</feature>
<dbReference type="EMBL" id="SLZZ01000004">
    <property type="protein sequence ID" value="TCS81207.1"/>
    <property type="molecule type" value="Genomic_DNA"/>
</dbReference>
<accession>A0A4R3KDE7</accession>
<comment type="similarity">
    <text evidence="2">Belongs to the bacterial solute-binding protein 2 family.</text>
</comment>
<protein>
    <submittedName>
        <fullName evidence="7">Ribose transport system substrate-binding protein</fullName>
    </submittedName>
</protein>
<dbReference type="PANTHER" id="PTHR46847">
    <property type="entry name" value="D-ALLOSE-BINDING PERIPLASMIC PROTEIN-RELATED"/>
    <property type="match status" value="1"/>
</dbReference>
<name>A0A4R3KDE7_9FIRM</name>
<dbReference type="Proteomes" id="UP000295726">
    <property type="component" value="Unassembled WGS sequence"/>
</dbReference>
<gene>
    <name evidence="7" type="ORF">EDD59_104140</name>
</gene>
<proteinExistence type="inferred from homology"/>
<feature type="compositionally biased region" description="Basic and acidic residues" evidence="4">
    <location>
        <begin position="38"/>
        <end position="54"/>
    </location>
</feature>
<dbReference type="RefSeq" id="WP_243117342.1">
    <property type="nucleotide sequence ID" value="NZ_DAIQXH010000101.1"/>
</dbReference>
<dbReference type="Gene3D" id="3.40.50.2300">
    <property type="match status" value="2"/>
</dbReference>
<evidence type="ECO:0000256" key="4">
    <source>
        <dbReference type="SAM" id="MobiDB-lite"/>
    </source>
</evidence>
<evidence type="ECO:0000256" key="5">
    <source>
        <dbReference type="SAM" id="SignalP"/>
    </source>
</evidence>
<dbReference type="PANTHER" id="PTHR46847:SF1">
    <property type="entry name" value="D-ALLOSE-BINDING PERIPLASMIC PROTEIN-RELATED"/>
    <property type="match status" value="1"/>
</dbReference>
<dbReference type="AlphaFoldDB" id="A0A4R3KDE7"/>
<dbReference type="InterPro" id="IPR028082">
    <property type="entry name" value="Peripla_BP_I"/>
</dbReference>
<feature type="chain" id="PRO_5038378191" evidence="5">
    <location>
        <begin position="24"/>
        <end position="376"/>
    </location>
</feature>
<keyword evidence="8" id="KW-1185">Reference proteome</keyword>
<sequence length="376" mass="40041">MKMKKKMLVTLLLTAAMVCTTLAGCSTPTQETANTGTETKDKTEKSSTDTKTRESATSVETDKLPAAGIGAQITSDVKANEEYKIGYIAKNTTNPYMVAQAEGIKKAGKDMGFEAVTQAPSTADSVEEQVKIMEDMIQKEMDVIIVHCADSNGIMPGVRKAEEAGIIVITIGTPASEDTFLRTGVDYKETGGTIATKMAEALNGKGNIIILEGPPGAANAIERLDGIKEAFAEYPDIEVVASQTANFKRTEGMSVTENLLQKYTDVQGIIGMNDESALGAVQALKAAGKTDVLVAGFDGSTDATSAVESGDMFATYNTDPYGSGYIACAYAVRNLNDKTEPEGKFIPFPSAANDPLIMADTVENYKENIAWWKVIQ</sequence>
<feature type="domain" description="Periplasmic binding protein" evidence="6">
    <location>
        <begin position="85"/>
        <end position="338"/>
    </location>
</feature>